<organism evidence="1 2">
    <name type="scientific">Byssochlamys spectabilis</name>
    <name type="common">Paecilomyces variotii</name>
    <dbReference type="NCBI Taxonomy" id="264951"/>
    <lineage>
        <taxon>Eukaryota</taxon>
        <taxon>Fungi</taxon>
        <taxon>Dikarya</taxon>
        <taxon>Ascomycota</taxon>
        <taxon>Pezizomycotina</taxon>
        <taxon>Eurotiomycetes</taxon>
        <taxon>Eurotiomycetidae</taxon>
        <taxon>Eurotiales</taxon>
        <taxon>Thermoascaceae</taxon>
        <taxon>Paecilomyces</taxon>
    </lineage>
</organism>
<dbReference type="GeneID" id="39602503"/>
<dbReference type="EMBL" id="RCNU01000019">
    <property type="protein sequence ID" value="RWQ91589.1"/>
    <property type="molecule type" value="Genomic_DNA"/>
</dbReference>
<sequence length="161" mass="18439">MATGYIQSVFSWTSSDQRTKTYKPLPSNEKPFVNEPSIIRCASSNIIDEGASRIFNCLPSLKYRIRSLLVALIALQALDLQQITIVYYARLIFKGLLQEDPGTEELPNTYSAHGFPFESPYGHLWLELKKDIVKRKLWEDAVQHKINILTNLIINSWAKPE</sequence>
<accession>A0A443HII2</accession>
<name>A0A443HII2_BYSSP</name>
<protein>
    <submittedName>
        <fullName evidence="1">Uncharacterized protein</fullName>
    </submittedName>
</protein>
<evidence type="ECO:0000313" key="2">
    <source>
        <dbReference type="Proteomes" id="UP000283841"/>
    </source>
</evidence>
<evidence type="ECO:0000313" key="1">
    <source>
        <dbReference type="EMBL" id="RWQ91589.1"/>
    </source>
</evidence>
<gene>
    <name evidence="1" type="ORF">C8Q69DRAFT_510907</name>
</gene>
<comment type="caution">
    <text evidence="1">The sequence shown here is derived from an EMBL/GenBank/DDBJ whole genome shotgun (WGS) entry which is preliminary data.</text>
</comment>
<dbReference type="Proteomes" id="UP000283841">
    <property type="component" value="Unassembled WGS sequence"/>
</dbReference>
<dbReference type="RefSeq" id="XP_028481234.1">
    <property type="nucleotide sequence ID" value="XM_028633226.1"/>
</dbReference>
<keyword evidence="2" id="KW-1185">Reference proteome</keyword>
<reference evidence="1 2" key="1">
    <citation type="journal article" date="2018" name="Front. Microbiol.">
        <title>Genomic and genetic insights into a cosmopolitan fungus, Paecilomyces variotii (Eurotiales).</title>
        <authorList>
            <person name="Urquhart A.S."/>
            <person name="Mondo S.J."/>
            <person name="Makela M.R."/>
            <person name="Hane J.K."/>
            <person name="Wiebenga A."/>
            <person name="He G."/>
            <person name="Mihaltcheva S."/>
            <person name="Pangilinan J."/>
            <person name="Lipzen A."/>
            <person name="Barry K."/>
            <person name="de Vries R.P."/>
            <person name="Grigoriev I.V."/>
            <person name="Idnurm A."/>
        </authorList>
    </citation>
    <scope>NUCLEOTIDE SEQUENCE [LARGE SCALE GENOMIC DNA]</scope>
    <source>
        <strain evidence="1 2">CBS 101075</strain>
    </source>
</reference>
<proteinExistence type="predicted"/>
<dbReference type="AlphaFoldDB" id="A0A443HII2"/>
<dbReference type="VEuPathDB" id="FungiDB:C8Q69DRAFT_510907"/>
<dbReference type="STRING" id="264951.A0A443HII2"/>